<organism evidence="2 3">
    <name type="scientific">Candidatus Accumulibacter cognatus</name>
    <dbReference type="NCBI Taxonomy" id="2954383"/>
    <lineage>
        <taxon>Bacteria</taxon>
        <taxon>Pseudomonadati</taxon>
        <taxon>Pseudomonadota</taxon>
        <taxon>Betaproteobacteria</taxon>
        <taxon>Candidatus Accumulibacter</taxon>
    </lineage>
</organism>
<dbReference type="AlphaFoldDB" id="A0A080M8I6"/>
<evidence type="ECO:0000313" key="2">
    <source>
        <dbReference type="EMBL" id="KFB77291.1"/>
    </source>
</evidence>
<dbReference type="EMBL" id="JDST02000030">
    <property type="protein sequence ID" value="KFB77291.1"/>
    <property type="molecule type" value="Genomic_DNA"/>
</dbReference>
<name>A0A080M8I6_9PROT</name>
<keyword evidence="3" id="KW-1185">Reference proteome</keyword>
<sequence length="83" mass="9266">MPIDEFFPLVCPHYGGEMRIITFITDAGAVREILTHLGEPTSPPRLMKALAPPLWERQGATLGEDESQPQSAPKYEFDRRIAG</sequence>
<evidence type="ECO:0000313" key="3">
    <source>
        <dbReference type="Proteomes" id="UP000021315"/>
    </source>
</evidence>
<reference evidence="2" key="1">
    <citation type="submission" date="2014-02" db="EMBL/GenBank/DDBJ databases">
        <title>Expanding our view of genomic diversity in Candidatus Accumulibacter clades.</title>
        <authorList>
            <person name="Skennerton C.T."/>
            <person name="Barr J.J."/>
            <person name="Slater F.R."/>
            <person name="Bond P.L."/>
            <person name="Tyson G.W."/>
        </authorList>
    </citation>
    <scope>NUCLEOTIDE SEQUENCE [LARGE SCALE GENOMIC DNA]</scope>
</reference>
<gene>
    <name evidence="2" type="ORF">AW06_001527</name>
</gene>
<protein>
    <submittedName>
        <fullName evidence="2">Uncharacterized protein</fullName>
    </submittedName>
</protein>
<dbReference type="Proteomes" id="UP000021315">
    <property type="component" value="Unassembled WGS sequence"/>
</dbReference>
<proteinExistence type="predicted"/>
<feature type="region of interest" description="Disordered" evidence="1">
    <location>
        <begin position="57"/>
        <end position="83"/>
    </location>
</feature>
<evidence type="ECO:0000256" key="1">
    <source>
        <dbReference type="SAM" id="MobiDB-lite"/>
    </source>
</evidence>
<dbReference type="STRING" id="1453999.AW06_001527"/>
<dbReference type="RefSeq" id="WP_034947257.1">
    <property type="nucleotide sequence ID" value="NZ_JDST02000030.1"/>
</dbReference>
<accession>A0A080M8I6</accession>
<comment type="caution">
    <text evidence="2">The sequence shown here is derived from an EMBL/GenBank/DDBJ whole genome shotgun (WGS) entry which is preliminary data.</text>
</comment>